<sequence length="125" mass="14250">MTKTLPFDPFTMWKTFYEHTDANWTGAIQEMLKKESFSEGMGETLNQYLQAQKLMNEKSENFLKSVNLPTRSEVADVASLVINVESKLDALEDGLEEEINQLKIAVSSLDKKIDKLLNAFEVTEK</sequence>
<gene>
    <name evidence="2" type="ORF">WAX74_09975</name>
</gene>
<evidence type="ECO:0000256" key="1">
    <source>
        <dbReference type="SAM" id="Coils"/>
    </source>
</evidence>
<proteinExistence type="predicted"/>
<organism evidence="2 3">
    <name type="scientific">Psychrobacillus mangrovi</name>
    <dbReference type="NCBI Taxonomy" id="3117745"/>
    <lineage>
        <taxon>Bacteria</taxon>
        <taxon>Bacillati</taxon>
        <taxon>Bacillota</taxon>
        <taxon>Bacilli</taxon>
        <taxon>Bacillales</taxon>
        <taxon>Bacillaceae</taxon>
        <taxon>Psychrobacillus</taxon>
    </lineage>
</organism>
<feature type="coiled-coil region" evidence="1">
    <location>
        <begin position="81"/>
        <end position="119"/>
    </location>
</feature>
<dbReference type="RefSeq" id="WP_336497531.1">
    <property type="nucleotide sequence ID" value="NZ_JBAWSY010000006.1"/>
</dbReference>
<keyword evidence="1" id="KW-0175">Coiled coil</keyword>
<dbReference type="EMBL" id="JBAWSY010000006">
    <property type="protein sequence ID" value="MEI4769970.1"/>
    <property type="molecule type" value="Genomic_DNA"/>
</dbReference>
<dbReference type="Proteomes" id="UP001364890">
    <property type="component" value="Unassembled WGS sequence"/>
</dbReference>
<name>A0ABU8F4U4_9BACI</name>
<evidence type="ECO:0000313" key="2">
    <source>
        <dbReference type="EMBL" id="MEI4769970.1"/>
    </source>
</evidence>
<protein>
    <submittedName>
        <fullName evidence="2">Polyhydroxyalkanoate biosynthesis repressor PhaR</fullName>
    </submittedName>
</protein>
<keyword evidence="3" id="KW-1185">Reference proteome</keyword>
<evidence type="ECO:0000313" key="3">
    <source>
        <dbReference type="Proteomes" id="UP001364890"/>
    </source>
</evidence>
<reference evidence="2 3" key="1">
    <citation type="submission" date="2024-01" db="EMBL/GenBank/DDBJ databases">
        <title>Seven novel Bacillus-like species.</title>
        <authorList>
            <person name="Liu G."/>
        </authorList>
    </citation>
    <scope>NUCLEOTIDE SEQUENCE [LARGE SCALE GENOMIC DNA]</scope>
    <source>
        <strain evidence="2 3">FJAT-51614</strain>
    </source>
</reference>
<comment type="caution">
    <text evidence="2">The sequence shown here is derived from an EMBL/GenBank/DDBJ whole genome shotgun (WGS) entry which is preliminary data.</text>
</comment>
<accession>A0ABU8F4U4</accession>